<dbReference type="EMBL" id="WSEL01000003">
    <property type="protein sequence ID" value="MVQ29074.1"/>
    <property type="molecule type" value="Genomic_DNA"/>
</dbReference>
<evidence type="ECO:0000313" key="2">
    <source>
        <dbReference type="Proteomes" id="UP000469385"/>
    </source>
</evidence>
<sequence>MKLAKTDLGQRVLKDRSVPLTPRQRAAFILCDGRNTVDQVLAATASVGVTREDIDHLLQENLLEPAGPAPAAATPAAAAPVSDRTAQQRYQEAYPVATRLTAGLGLRGFRLNLAVEGATNFEQLRELAPRIREAVGDKAYADLDRALNA</sequence>
<reference evidence="1 2" key="1">
    <citation type="submission" date="2019-12" db="EMBL/GenBank/DDBJ databases">
        <authorList>
            <person name="Huq M.A."/>
        </authorList>
    </citation>
    <scope>NUCLEOTIDE SEQUENCE [LARGE SCALE GENOMIC DNA]</scope>
    <source>
        <strain evidence="1 2">MAH-25</strain>
    </source>
</reference>
<accession>A0A6N8IQI8</accession>
<name>A0A6N8IQI8_9BURK</name>
<comment type="caution">
    <text evidence="1">The sequence shown here is derived from an EMBL/GenBank/DDBJ whole genome shotgun (WGS) entry which is preliminary data.</text>
</comment>
<dbReference type="Proteomes" id="UP000469385">
    <property type="component" value="Unassembled WGS sequence"/>
</dbReference>
<evidence type="ECO:0000313" key="1">
    <source>
        <dbReference type="EMBL" id="MVQ29074.1"/>
    </source>
</evidence>
<dbReference type="RefSeq" id="WP_157397118.1">
    <property type="nucleotide sequence ID" value="NZ_WSEL01000003.1"/>
</dbReference>
<dbReference type="AlphaFoldDB" id="A0A6N8IQI8"/>
<protein>
    <submittedName>
        <fullName evidence="1">Uncharacterized protein</fullName>
    </submittedName>
</protein>
<keyword evidence="2" id="KW-1185">Reference proteome</keyword>
<organism evidence="1 2">
    <name type="scientific">Ramlibacter pinisoli</name>
    <dbReference type="NCBI Taxonomy" id="2682844"/>
    <lineage>
        <taxon>Bacteria</taxon>
        <taxon>Pseudomonadati</taxon>
        <taxon>Pseudomonadota</taxon>
        <taxon>Betaproteobacteria</taxon>
        <taxon>Burkholderiales</taxon>
        <taxon>Comamonadaceae</taxon>
        <taxon>Ramlibacter</taxon>
    </lineage>
</organism>
<gene>
    <name evidence="1" type="ORF">GON04_06440</name>
</gene>
<proteinExistence type="predicted"/>